<reference evidence="2" key="1">
    <citation type="submission" date="2019-01" db="EMBL/GenBank/DDBJ databases">
        <title>Draft genome sequences of three monokaryotic isolates of the white-rot basidiomycete fungus Dichomitus squalens.</title>
        <authorList>
            <consortium name="DOE Joint Genome Institute"/>
            <person name="Lopez S.C."/>
            <person name="Andreopoulos B."/>
            <person name="Pangilinan J."/>
            <person name="Lipzen A."/>
            <person name="Riley R."/>
            <person name="Ahrendt S."/>
            <person name="Ng V."/>
            <person name="Barry K."/>
            <person name="Daum C."/>
            <person name="Grigoriev I.V."/>
            <person name="Hilden K.S."/>
            <person name="Makela M.R."/>
            <person name="de Vries R.P."/>
        </authorList>
    </citation>
    <scope>NUCLEOTIDE SEQUENCE [LARGE SCALE GENOMIC DNA]</scope>
    <source>
        <strain evidence="2">OM18370.1</strain>
    </source>
</reference>
<keyword evidence="1" id="KW-0812">Transmembrane</keyword>
<organism evidence="2">
    <name type="scientific">Dichomitus squalens</name>
    <dbReference type="NCBI Taxonomy" id="114155"/>
    <lineage>
        <taxon>Eukaryota</taxon>
        <taxon>Fungi</taxon>
        <taxon>Dikarya</taxon>
        <taxon>Basidiomycota</taxon>
        <taxon>Agaricomycotina</taxon>
        <taxon>Agaricomycetes</taxon>
        <taxon>Polyporales</taxon>
        <taxon>Polyporaceae</taxon>
        <taxon>Dichomitus</taxon>
    </lineage>
</organism>
<proteinExistence type="predicted"/>
<dbReference type="Gene3D" id="2.130.10.10">
    <property type="entry name" value="YVTN repeat-like/Quinoprotein amine dehydrogenase"/>
    <property type="match status" value="1"/>
</dbReference>
<evidence type="ECO:0000313" key="2">
    <source>
        <dbReference type="EMBL" id="TBU24933.1"/>
    </source>
</evidence>
<keyword evidence="1" id="KW-1133">Transmembrane helix</keyword>
<keyword evidence="1" id="KW-0472">Membrane</keyword>
<dbReference type="SUPFAM" id="SSF50969">
    <property type="entry name" value="YVTN repeat-like/Quinoprotein amine dehydrogenase"/>
    <property type="match status" value="1"/>
</dbReference>
<dbReference type="Proteomes" id="UP000292957">
    <property type="component" value="Unassembled WGS sequence"/>
</dbReference>
<sequence>MWNVEEGERVVASDRARAFIAVAWSSRFIATVSAIGAVALWRTSQSQPFQHPATELRLYEISPQAPIVLFSPDGLCFAMSDYNCAGWTVWTVSENGDLTNPVRLHDARSGYARQFAKTPIFGAFDHDSRRLVVVDNQDRLELWEVPSGQNLLTLHMPTTGLRDVAFSADGEHLLLVRESESAVEIRSACSGCLLDSLLLEGDEDGELWSIPLGRYACFSPCGTYVASSPATVGGVKMWHTADGSLITGARNEGSSHDNTLS</sequence>
<evidence type="ECO:0000256" key="1">
    <source>
        <dbReference type="SAM" id="Phobius"/>
    </source>
</evidence>
<feature type="transmembrane region" description="Helical" evidence="1">
    <location>
        <begin position="20"/>
        <end position="41"/>
    </location>
</feature>
<dbReference type="OrthoDB" id="10668442at2759"/>
<dbReference type="InterPro" id="IPR015943">
    <property type="entry name" value="WD40/YVTN_repeat-like_dom_sf"/>
</dbReference>
<name>A0A4V2JZG0_9APHY</name>
<dbReference type="AlphaFoldDB" id="A0A4V2JZG0"/>
<gene>
    <name evidence="2" type="ORF">BD311DRAFT_531974</name>
</gene>
<dbReference type="EMBL" id="ML143470">
    <property type="protein sequence ID" value="TBU24933.1"/>
    <property type="molecule type" value="Genomic_DNA"/>
</dbReference>
<accession>A0A4V2JZG0</accession>
<protein>
    <submittedName>
        <fullName evidence="2">Quino protein amine dehydrogenase</fullName>
    </submittedName>
</protein>
<dbReference type="InterPro" id="IPR011044">
    <property type="entry name" value="Quino_amine_DH_bsu"/>
</dbReference>